<evidence type="ECO:0000256" key="4">
    <source>
        <dbReference type="ARBA" id="ARBA00022723"/>
    </source>
</evidence>
<evidence type="ECO:0000256" key="7">
    <source>
        <dbReference type="ARBA" id="ARBA00022833"/>
    </source>
</evidence>
<dbReference type="Pfam" id="PF17846">
    <property type="entry name" value="XRN_M"/>
    <property type="match status" value="2"/>
</dbReference>
<evidence type="ECO:0000256" key="1">
    <source>
        <dbReference type="ARBA" id="ARBA00006994"/>
    </source>
</evidence>
<dbReference type="Gene3D" id="1.25.40.1050">
    <property type="match status" value="1"/>
</dbReference>
<reference evidence="14" key="1">
    <citation type="journal article" date="2019" name="Curr. Biol.">
        <title>Genome Sequence of Striga asiatica Provides Insight into the Evolution of Plant Parasitism.</title>
        <authorList>
            <person name="Yoshida S."/>
            <person name="Kim S."/>
            <person name="Wafula E.K."/>
            <person name="Tanskanen J."/>
            <person name="Kim Y.M."/>
            <person name="Honaas L."/>
            <person name="Yang Z."/>
            <person name="Spallek T."/>
            <person name="Conn C.E."/>
            <person name="Ichihashi Y."/>
            <person name="Cheong K."/>
            <person name="Cui S."/>
            <person name="Der J.P."/>
            <person name="Gundlach H."/>
            <person name="Jiao Y."/>
            <person name="Hori C."/>
            <person name="Ishida J.K."/>
            <person name="Kasahara H."/>
            <person name="Kiba T."/>
            <person name="Kim M.S."/>
            <person name="Koo N."/>
            <person name="Laohavisit A."/>
            <person name="Lee Y.H."/>
            <person name="Lumba S."/>
            <person name="McCourt P."/>
            <person name="Mortimer J.C."/>
            <person name="Mutuku J.M."/>
            <person name="Nomura T."/>
            <person name="Sasaki-Sekimoto Y."/>
            <person name="Seto Y."/>
            <person name="Wang Y."/>
            <person name="Wakatake T."/>
            <person name="Sakakibara H."/>
            <person name="Demura T."/>
            <person name="Yamaguchi S."/>
            <person name="Yoneyama K."/>
            <person name="Manabe R.I."/>
            <person name="Nelson D.C."/>
            <person name="Schulman A.H."/>
            <person name="Timko M.P."/>
            <person name="dePamphilis C.W."/>
            <person name="Choi D."/>
            <person name="Shirasu K."/>
        </authorList>
    </citation>
    <scope>NUCLEOTIDE SEQUENCE [LARGE SCALE GENOMIC DNA]</scope>
    <source>
        <strain evidence="14">cv. UVA1</strain>
    </source>
</reference>
<dbReference type="GO" id="GO:0004534">
    <property type="term" value="F:5'-3' RNA exonuclease activity"/>
    <property type="evidence" value="ECO:0007669"/>
    <property type="project" value="UniProtKB-UniRule"/>
</dbReference>
<sequence length="1056" mass="120395">MGVPAFYRWLADRYPLCIVDVVEEEPRTNENGVPLPVDVSRPNPNGIEFDNLYLDMNGIIHPCFHPEGKSAPATYDDVFKSIFDYIDHLVSLVRPRKLLYMAIDGVAPRAKMNQQRSRRFRAAKDAAAAEAEEESLRRDFEMQGEKLLPKEKTETSDSNVITPGTPFMAVLSVALQYYVQSRLNHLPGWRFLKVILSDANVSGEGEHKIMSYIRLQRNLPGFDPNTRHCLYGLDADLIMLSLATHEVHFSILREVINPPGHQEKCFLCGQVGHFAADCRGNDRDQEASGKLLDDTPIYKKKYQFLNIWVLREYLGYEMDIPNPPFEVEFERLVDDFVFLCFFVGNDFLPHMPTLEIREGAINLLMFVYRKEFTAMGGYLTDAGEVFLDRVEHFVQAVAVHEDQIFKKRTRIQQAYEYNEEMKLKARGEEKPEQQTLGVDKVKLGEPGYKDRYYSEKFCVSQPENIDEVRSDVLSIDCFIDRSMSTFFCWHMHPTIACVIPLMYYPYHYAPFASDLKGLADLEITFFPGEPFKPFDQLLGTLPAASSAALPERYRELMTDPASPIFHFYPTDFEIDMNGKRFAWQGVAKLPFIDEKKLLAETKRLEDTLTDSETRTTAFFDILALYFLGHLKLHCSKSYIQGRKVQSSIVEQMPEEEQFRNSFMFDLLYVSPHHALAPQIYLCYRLCNGENLLWTIDTYASGGMNGFMWLTRRNGLKPVIPSPVNGLEDIMNNQVLNITYLNPPPHAHIPKPPEGVNMPDKILRPTDIKPLPTLWHEDNGGRNQFGRQRPQVSGNLSGPVLGEAAHRLVNNTLNIKSERTHPRSFQGNHVINKTRPAGPSGYERGGYPSNQYDSYKQRAAGRYGYNEQGYNYEDPNSHYGNYGSRFQMGTASSSYGAYPNNMQGNYNVGYNNNKNNSNNMENRYDHELRNGMSALTIESGSRNRPRAAITSRSSQVIPRSVVNADSPPTPPPKWIGRPAVGSSVIYPRQQQISAGTGQERQAKMVYQMEGDCNVFQARSRCGAHFARQNIVWRGLMYALYTLLTTPTSLDNGDDTYL</sequence>
<dbReference type="GO" id="GO:0008270">
    <property type="term" value="F:zinc ion binding"/>
    <property type="evidence" value="ECO:0007669"/>
    <property type="project" value="UniProtKB-KW"/>
</dbReference>
<dbReference type="EC" id="3.1.13.-" evidence="9"/>
<dbReference type="AlphaFoldDB" id="A0A5A7PPP6"/>
<dbReference type="InterPro" id="IPR041412">
    <property type="entry name" value="Xrn1_helical"/>
</dbReference>
<keyword evidence="8 9" id="KW-0269">Exonuclease</keyword>
<keyword evidence="3 9" id="KW-0540">Nuclease</keyword>
<evidence type="ECO:0000256" key="2">
    <source>
        <dbReference type="ARBA" id="ARBA00022664"/>
    </source>
</evidence>
<evidence type="ECO:0000256" key="5">
    <source>
        <dbReference type="ARBA" id="ARBA00022771"/>
    </source>
</evidence>
<name>A0A5A7PPP6_STRAF</name>
<dbReference type="EMBL" id="BKCP01004916">
    <property type="protein sequence ID" value="GER34581.1"/>
    <property type="molecule type" value="Genomic_DNA"/>
</dbReference>
<accession>A0A5A7PPP6</accession>
<dbReference type="Proteomes" id="UP000325081">
    <property type="component" value="Unassembled WGS sequence"/>
</dbReference>
<dbReference type="CDD" id="cd18673">
    <property type="entry name" value="PIN_XRN1-2-like"/>
    <property type="match status" value="1"/>
</dbReference>
<gene>
    <name evidence="13" type="ORF">STAS_10815</name>
</gene>
<organism evidence="13 14">
    <name type="scientific">Striga asiatica</name>
    <name type="common">Asiatic witchweed</name>
    <name type="synonym">Buchnera asiatica</name>
    <dbReference type="NCBI Taxonomy" id="4170"/>
    <lineage>
        <taxon>Eukaryota</taxon>
        <taxon>Viridiplantae</taxon>
        <taxon>Streptophyta</taxon>
        <taxon>Embryophyta</taxon>
        <taxon>Tracheophyta</taxon>
        <taxon>Spermatophyta</taxon>
        <taxon>Magnoliopsida</taxon>
        <taxon>eudicotyledons</taxon>
        <taxon>Gunneridae</taxon>
        <taxon>Pentapetalae</taxon>
        <taxon>asterids</taxon>
        <taxon>lamiids</taxon>
        <taxon>Lamiales</taxon>
        <taxon>Orobanchaceae</taxon>
        <taxon>Buchnereae</taxon>
        <taxon>Striga</taxon>
    </lineage>
</organism>
<dbReference type="GO" id="GO:0006397">
    <property type="term" value="P:mRNA processing"/>
    <property type="evidence" value="ECO:0007669"/>
    <property type="project" value="UniProtKB-UniRule"/>
</dbReference>
<keyword evidence="7" id="KW-0862">Zinc</keyword>
<dbReference type="GO" id="GO:0003723">
    <property type="term" value="F:RNA binding"/>
    <property type="evidence" value="ECO:0007669"/>
    <property type="project" value="TreeGrafter"/>
</dbReference>
<evidence type="ECO:0000313" key="13">
    <source>
        <dbReference type="EMBL" id="GER34581.1"/>
    </source>
</evidence>
<dbReference type="OrthoDB" id="372487at2759"/>
<dbReference type="PANTHER" id="PTHR12341">
    <property type="entry name" value="5'-&gt;3' EXORIBONUCLEASE"/>
    <property type="match status" value="1"/>
</dbReference>
<evidence type="ECO:0000313" key="14">
    <source>
        <dbReference type="Proteomes" id="UP000325081"/>
    </source>
</evidence>
<keyword evidence="5 10" id="KW-0863">Zinc-finger</keyword>
<dbReference type="Gene3D" id="3.40.50.12390">
    <property type="match status" value="2"/>
</dbReference>
<keyword evidence="6 9" id="KW-0378">Hydrolase</keyword>
<evidence type="ECO:0000256" key="10">
    <source>
        <dbReference type="PROSITE-ProRule" id="PRU00047"/>
    </source>
</evidence>
<evidence type="ECO:0000256" key="9">
    <source>
        <dbReference type="PIRNR" id="PIRNR037239"/>
    </source>
</evidence>
<dbReference type="PANTHER" id="PTHR12341:SF74">
    <property type="entry name" value="5'-3' EXORIBONUCLEASE 4"/>
    <property type="match status" value="1"/>
</dbReference>
<proteinExistence type="inferred from homology"/>
<dbReference type="GO" id="GO:0000956">
    <property type="term" value="P:nuclear-transcribed mRNA catabolic process"/>
    <property type="evidence" value="ECO:0007669"/>
    <property type="project" value="TreeGrafter"/>
</dbReference>
<dbReference type="InterPro" id="IPR001878">
    <property type="entry name" value="Znf_CCHC"/>
</dbReference>
<evidence type="ECO:0000256" key="6">
    <source>
        <dbReference type="ARBA" id="ARBA00022801"/>
    </source>
</evidence>
<dbReference type="SUPFAM" id="SSF57756">
    <property type="entry name" value="Retrovirus zinc finger-like domains"/>
    <property type="match status" value="1"/>
</dbReference>
<keyword evidence="2 9" id="KW-0507">mRNA processing</keyword>
<dbReference type="InterPro" id="IPR004859">
    <property type="entry name" value="Xrn1_N"/>
</dbReference>
<dbReference type="InterPro" id="IPR027073">
    <property type="entry name" value="5_3_exoribonuclease"/>
</dbReference>
<comment type="function">
    <text evidence="9">Possesses 5'-&gt;3' exoribonuclease activity. Acts as an endogenous post-transcriptional gene silencing (PTGS) suppressor.</text>
</comment>
<dbReference type="InterPro" id="IPR036875">
    <property type="entry name" value="Znf_CCHC_sf"/>
</dbReference>
<keyword evidence="4" id="KW-0479">Metal-binding</keyword>
<feature type="region of interest" description="Disordered" evidence="11">
    <location>
        <begin position="825"/>
        <end position="852"/>
    </location>
</feature>
<dbReference type="GO" id="GO:0005634">
    <property type="term" value="C:nucleus"/>
    <property type="evidence" value="ECO:0007669"/>
    <property type="project" value="InterPro"/>
</dbReference>
<dbReference type="GO" id="GO:0010587">
    <property type="term" value="P:miRNA catabolic process"/>
    <property type="evidence" value="ECO:0007669"/>
    <property type="project" value="UniProtKB-ARBA"/>
</dbReference>
<dbReference type="SMART" id="SM00343">
    <property type="entry name" value="ZnF_C2HC"/>
    <property type="match status" value="1"/>
</dbReference>
<comment type="similarity">
    <text evidence="1 9">Belongs to the 5'-3' exonuclease family. XRN2/RAT1 subfamily.</text>
</comment>
<keyword evidence="14" id="KW-1185">Reference proteome</keyword>
<evidence type="ECO:0000256" key="11">
    <source>
        <dbReference type="SAM" id="MobiDB-lite"/>
    </source>
</evidence>
<dbReference type="PROSITE" id="PS50158">
    <property type="entry name" value="ZF_CCHC"/>
    <property type="match status" value="1"/>
</dbReference>
<comment type="caution">
    <text evidence="13">The sequence shown here is derived from an EMBL/GenBank/DDBJ whole genome shotgun (WGS) entry which is preliminary data.</text>
</comment>
<dbReference type="Pfam" id="PF03159">
    <property type="entry name" value="XRN_N"/>
    <property type="match status" value="1"/>
</dbReference>
<feature type="domain" description="CCHC-type" evidence="12">
    <location>
        <begin position="264"/>
        <end position="279"/>
    </location>
</feature>
<dbReference type="FunFam" id="3.40.50.12390:FF:000003">
    <property type="entry name" value="5'-3' exoribonuclease"/>
    <property type="match status" value="1"/>
</dbReference>
<dbReference type="Pfam" id="PF00098">
    <property type="entry name" value="zf-CCHC"/>
    <property type="match status" value="1"/>
</dbReference>
<dbReference type="InterPro" id="IPR017151">
    <property type="entry name" value="Xrn2/3/4"/>
</dbReference>
<evidence type="ECO:0000256" key="3">
    <source>
        <dbReference type="ARBA" id="ARBA00022722"/>
    </source>
</evidence>
<protein>
    <recommendedName>
        <fullName evidence="9">5'-3' exoribonuclease</fullName>
        <ecNumber evidence="9">3.1.13.-</ecNumber>
    </recommendedName>
</protein>
<dbReference type="PIRSF" id="PIRSF037239">
    <property type="entry name" value="Exonuclease_Xrn2"/>
    <property type="match status" value="1"/>
</dbReference>
<dbReference type="FunFam" id="1.25.40.1050:FF:000002">
    <property type="entry name" value="5'-3' exoribonuclease"/>
    <property type="match status" value="1"/>
</dbReference>
<dbReference type="FunFam" id="3.40.50.12390:FF:000001">
    <property type="entry name" value="5'-3' exoribonuclease"/>
    <property type="match status" value="1"/>
</dbReference>
<evidence type="ECO:0000259" key="12">
    <source>
        <dbReference type="PROSITE" id="PS50158"/>
    </source>
</evidence>
<evidence type="ECO:0000256" key="8">
    <source>
        <dbReference type="ARBA" id="ARBA00022839"/>
    </source>
</evidence>